<organism evidence="1 2">
    <name type="scientific">Aromatoleum bremense</name>
    <dbReference type="NCBI Taxonomy" id="76115"/>
    <lineage>
        <taxon>Bacteria</taxon>
        <taxon>Pseudomonadati</taxon>
        <taxon>Pseudomonadota</taxon>
        <taxon>Betaproteobacteria</taxon>
        <taxon>Rhodocyclales</taxon>
        <taxon>Rhodocyclaceae</taxon>
        <taxon>Aromatoleum</taxon>
    </lineage>
</organism>
<name>A0ABX1NTR3_9RHOO</name>
<protein>
    <recommendedName>
        <fullName evidence="3">MIP18 family-like domain-containing protein</fullName>
    </recommendedName>
</protein>
<evidence type="ECO:0000313" key="1">
    <source>
        <dbReference type="EMBL" id="NMG15405.1"/>
    </source>
</evidence>
<sequence length="66" mass="7150">MSYDDIVDDAERIINEQEPQRALGFLLSGTVSTVDEGRIKLTVILTVHPAACTVIARLPSSSVSHI</sequence>
<dbReference type="Proteomes" id="UP000633943">
    <property type="component" value="Unassembled WGS sequence"/>
</dbReference>
<evidence type="ECO:0008006" key="3">
    <source>
        <dbReference type="Google" id="ProtNLM"/>
    </source>
</evidence>
<keyword evidence="2" id="KW-1185">Reference proteome</keyword>
<gene>
    <name evidence="1" type="ORF">GPA24_07585</name>
</gene>
<dbReference type="RefSeq" id="WP_169202084.1">
    <property type="nucleotide sequence ID" value="NZ_CP059467.1"/>
</dbReference>
<comment type="caution">
    <text evidence="1">The sequence shown here is derived from an EMBL/GenBank/DDBJ whole genome shotgun (WGS) entry which is preliminary data.</text>
</comment>
<proteinExistence type="predicted"/>
<dbReference type="EMBL" id="WTVP01000015">
    <property type="protein sequence ID" value="NMG15405.1"/>
    <property type="molecule type" value="Genomic_DNA"/>
</dbReference>
<evidence type="ECO:0000313" key="2">
    <source>
        <dbReference type="Proteomes" id="UP000633943"/>
    </source>
</evidence>
<reference evidence="1 2" key="1">
    <citation type="submission" date="2019-12" db="EMBL/GenBank/DDBJ databases">
        <title>Comparative genomics gives insights into the taxonomy of the Azoarcus-Aromatoleum group and reveals separate origins of nif in the plant-associated Azoarcus and non-plant-associated Aromatoleum sub-groups.</title>
        <authorList>
            <person name="Lafos M."/>
            <person name="Maluk M."/>
            <person name="Batista M."/>
            <person name="Junghare M."/>
            <person name="Carmona M."/>
            <person name="Faoro H."/>
            <person name="Cruz L.M."/>
            <person name="Battistoni F."/>
            <person name="De Souza E."/>
            <person name="Pedrosa F."/>
            <person name="Chen W.-M."/>
            <person name="Poole P.S."/>
            <person name="Dixon R.A."/>
            <person name="James E.K."/>
        </authorList>
    </citation>
    <scope>NUCLEOTIDE SEQUENCE [LARGE SCALE GENOMIC DNA]</scope>
    <source>
        <strain evidence="1 2">PbN1</strain>
    </source>
</reference>
<accession>A0ABX1NTR3</accession>